<keyword evidence="2" id="KW-0677">Repeat</keyword>
<organism evidence="5 6">
    <name type="scientific">Rhynchophorus ferrugineus</name>
    <name type="common">Red palm weevil</name>
    <name type="synonym">Curculio ferrugineus</name>
    <dbReference type="NCBI Taxonomy" id="354439"/>
    <lineage>
        <taxon>Eukaryota</taxon>
        <taxon>Metazoa</taxon>
        <taxon>Ecdysozoa</taxon>
        <taxon>Arthropoda</taxon>
        <taxon>Hexapoda</taxon>
        <taxon>Insecta</taxon>
        <taxon>Pterygota</taxon>
        <taxon>Neoptera</taxon>
        <taxon>Endopterygota</taxon>
        <taxon>Coleoptera</taxon>
        <taxon>Polyphaga</taxon>
        <taxon>Cucujiformia</taxon>
        <taxon>Curculionidae</taxon>
        <taxon>Dryophthorinae</taxon>
        <taxon>Rhynchophorus</taxon>
    </lineage>
</organism>
<comment type="caution">
    <text evidence="5">The sequence shown here is derived from an EMBL/GenBank/DDBJ whole genome shotgun (WGS) entry which is preliminary data.</text>
</comment>
<feature type="compositionally biased region" description="Acidic residues" evidence="4">
    <location>
        <begin position="570"/>
        <end position="591"/>
    </location>
</feature>
<dbReference type="Gene3D" id="2.130.10.10">
    <property type="entry name" value="YVTN repeat-like/Quinoprotein amine dehydrogenase"/>
    <property type="match status" value="2"/>
</dbReference>
<keyword evidence="1 3" id="KW-0853">WD repeat</keyword>
<dbReference type="SMART" id="SM00320">
    <property type="entry name" value="WD40"/>
    <property type="match status" value="6"/>
</dbReference>
<dbReference type="AlphaFoldDB" id="A0A834HX89"/>
<reference evidence="5" key="1">
    <citation type="submission" date="2020-08" db="EMBL/GenBank/DDBJ databases">
        <title>Genome sequencing and assembly of the red palm weevil Rhynchophorus ferrugineus.</title>
        <authorList>
            <person name="Dias G.B."/>
            <person name="Bergman C.M."/>
            <person name="Manee M."/>
        </authorList>
    </citation>
    <scope>NUCLEOTIDE SEQUENCE</scope>
    <source>
        <strain evidence="5">AA-2017</strain>
        <tissue evidence="5">Whole larva</tissue>
    </source>
</reference>
<dbReference type="InterPro" id="IPR015943">
    <property type="entry name" value="WD40/YVTN_repeat-like_dom_sf"/>
</dbReference>
<dbReference type="PROSITE" id="PS50082">
    <property type="entry name" value="WD_REPEATS_2"/>
    <property type="match status" value="3"/>
</dbReference>
<feature type="repeat" description="WD" evidence="3">
    <location>
        <begin position="44"/>
        <end position="77"/>
    </location>
</feature>
<evidence type="ECO:0000256" key="4">
    <source>
        <dbReference type="SAM" id="MobiDB-lite"/>
    </source>
</evidence>
<name>A0A834HX89_RHYFE</name>
<feature type="region of interest" description="Disordered" evidence="4">
    <location>
        <begin position="570"/>
        <end position="592"/>
    </location>
</feature>
<dbReference type="Pfam" id="PF00400">
    <property type="entry name" value="WD40"/>
    <property type="match status" value="4"/>
</dbReference>
<dbReference type="GO" id="GO:0080008">
    <property type="term" value="C:Cul4-RING E3 ubiquitin ligase complex"/>
    <property type="evidence" value="ECO:0007669"/>
    <property type="project" value="TreeGrafter"/>
</dbReference>
<dbReference type="InterPro" id="IPR045151">
    <property type="entry name" value="DCAF8"/>
</dbReference>
<evidence type="ECO:0000256" key="2">
    <source>
        <dbReference type="ARBA" id="ARBA00022737"/>
    </source>
</evidence>
<dbReference type="InterPro" id="IPR001680">
    <property type="entry name" value="WD40_rpt"/>
</dbReference>
<keyword evidence="6" id="KW-1185">Reference proteome</keyword>
<dbReference type="GO" id="GO:0005737">
    <property type="term" value="C:cytoplasm"/>
    <property type="evidence" value="ECO:0007669"/>
    <property type="project" value="TreeGrafter"/>
</dbReference>
<dbReference type="PANTHER" id="PTHR15574:SF43">
    <property type="entry name" value="DDB1- AND CUL4-ASSOCIATED FACTOR 5"/>
    <property type="match status" value="1"/>
</dbReference>
<sequence>MAGLSVLNPLRYIVDRQYKGGCVIKSRIFKERLAHARNFFRKDLCSHYGCVNAIEFSAEGELLVSGGDDRRVLLWSLPKAIYGEGAPLSMKKTHNSNIFCVAFDSNNKKIFSGGNDDQVIIHDIYSGNAITTIPHRKPVYGLSVNPQNDEIISTAGEDGRLLLYDIREAPHQEAQVLAKQKTAFHSVMFNPTKPRYLVSANSEEGIALWDCRNPREELIKYDANSGKTSGISACFDSSGTKVLALRRRLPPVLYNLHEEQAICQFYHPQYYNSCTMKTCSFAGDDDEYVLSGSDDFNLYMWKVPKDNAEWGLSHMVLRGHRSIVNQVRYNKHNNLIASSGVEKMVKLWSTIPIGTWTGSLLKEHTDSTRKVFTHQEYAQLVGSSGERISHDYSDQSTTEDIKMMAFFDSLIQREIEGWISSPEAQTTDSDSDQEQDWSKLVQKMFRNGKNSSDEIKRLKGNKIARLISKKRGRLALMAHSKSSSSLKRRGEKRRKRERRNGSCKKLTKKVSGYLETRRMNSEETLRLRYRTRQYLREACEHAGLDVLLDTPSTSTGITNSNSSMYRVLEQDSDEEALQSPIEQEDDEEQSPEVENLVNILPTPLNGTQEHVFNGIEMSGNGQTSNTRSSSNGVGSYRNSRQEFNNGASTSRGTVQNCLKRKMPPGHLKSSGDSLPSTSSANGHWSVPQEPCTTSSSDEDYEFDYRTPTKKLRVGDQSADSGCGTGPSSSKRSRGVYFVKKLAHTPKEFSSDEEVRTEKFRKRVRKTQLNLRRNMCADSDSN</sequence>
<protein>
    <recommendedName>
        <fullName evidence="7">DDB1- and CUL4-associated factor 5</fullName>
    </recommendedName>
</protein>
<dbReference type="PANTHER" id="PTHR15574">
    <property type="entry name" value="WD REPEAT DOMAIN-CONTAINING FAMILY"/>
    <property type="match status" value="1"/>
</dbReference>
<dbReference type="GO" id="GO:0045717">
    <property type="term" value="P:negative regulation of fatty acid biosynthetic process"/>
    <property type="evidence" value="ECO:0007669"/>
    <property type="project" value="TreeGrafter"/>
</dbReference>
<feature type="repeat" description="WD" evidence="3">
    <location>
        <begin position="317"/>
        <end position="349"/>
    </location>
</feature>
<evidence type="ECO:0000256" key="3">
    <source>
        <dbReference type="PROSITE-ProRule" id="PRU00221"/>
    </source>
</evidence>
<feature type="compositionally biased region" description="Polar residues" evidence="4">
    <location>
        <begin position="670"/>
        <end position="682"/>
    </location>
</feature>
<feature type="region of interest" description="Disordered" evidence="4">
    <location>
        <begin position="478"/>
        <end position="505"/>
    </location>
</feature>
<dbReference type="OrthoDB" id="5573735at2759"/>
<evidence type="ECO:0000256" key="1">
    <source>
        <dbReference type="ARBA" id="ARBA00022574"/>
    </source>
</evidence>
<dbReference type="EMBL" id="JAACXV010014506">
    <property type="protein sequence ID" value="KAF7266740.1"/>
    <property type="molecule type" value="Genomic_DNA"/>
</dbReference>
<dbReference type="Proteomes" id="UP000625711">
    <property type="component" value="Unassembled WGS sequence"/>
</dbReference>
<accession>A0A834HX89</accession>
<evidence type="ECO:0008006" key="7">
    <source>
        <dbReference type="Google" id="ProtNLM"/>
    </source>
</evidence>
<dbReference type="InterPro" id="IPR036322">
    <property type="entry name" value="WD40_repeat_dom_sf"/>
</dbReference>
<dbReference type="SUPFAM" id="SSF50978">
    <property type="entry name" value="WD40 repeat-like"/>
    <property type="match status" value="1"/>
</dbReference>
<evidence type="ECO:0000313" key="5">
    <source>
        <dbReference type="EMBL" id="KAF7266740.1"/>
    </source>
</evidence>
<feature type="repeat" description="WD" evidence="3">
    <location>
        <begin position="91"/>
        <end position="132"/>
    </location>
</feature>
<proteinExistence type="predicted"/>
<gene>
    <name evidence="5" type="ORF">GWI33_019961</name>
</gene>
<feature type="compositionally biased region" description="Polar residues" evidence="4">
    <location>
        <begin position="619"/>
        <end position="656"/>
    </location>
</feature>
<feature type="region of interest" description="Disordered" evidence="4">
    <location>
        <begin position="614"/>
        <end position="731"/>
    </location>
</feature>
<feature type="compositionally biased region" description="Basic residues" evidence="4">
    <location>
        <begin position="486"/>
        <end position="505"/>
    </location>
</feature>
<dbReference type="PROSITE" id="PS50294">
    <property type="entry name" value="WD_REPEATS_REGION"/>
    <property type="match status" value="2"/>
</dbReference>
<evidence type="ECO:0000313" key="6">
    <source>
        <dbReference type="Proteomes" id="UP000625711"/>
    </source>
</evidence>